<accession>A0A8H9GNP0</accession>
<evidence type="ECO:0000313" key="1">
    <source>
        <dbReference type="EMBL" id="GGM39885.1"/>
    </source>
</evidence>
<proteinExistence type="predicted"/>
<dbReference type="RefSeq" id="WP_189062507.1">
    <property type="nucleotide sequence ID" value="NZ_BMQG01000004.1"/>
</dbReference>
<dbReference type="AlphaFoldDB" id="A0A8H9GNP0"/>
<evidence type="ECO:0000313" key="2">
    <source>
        <dbReference type="Proteomes" id="UP000600547"/>
    </source>
</evidence>
<sequence length="242" mass="24989">MAQGDLPTALPADKTPNVYSGTKLMTYLLALGATSIIPATTLTNTAAVAANATTMTISAPSNVDLPSGTVLTFGTTQVTTTAAATVTNAGTAVAIQAAPAAVAINTTATYTNLLEVPIAEESNPTLTDQEETINVHGRITPIRVVNGKDMTASLKTLGGIDDPVVKRLITKGMSISPNNKERIVWVYPDGFALLATVNIGAPTRQAAPAGSQRVMVSANLSGGLYWANLNDTTPEWKPVNGN</sequence>
<dbReference type="Proteomes" id="UP000600547">
    <property type="component" value="Unassembled WGS sequence"/>
</dbReference>
<organism evidence="1 2">
    <name type="scientific">Deinococcus arenae</name>
    <dbReference type="NCBI Taxonomy" id="1452751"/>
    <lineage>
        <taxon>Bacteria</taxon>
        <taxon>Thermotogati</taxon>
        <taxon>Deinococcota</taxon>
        <taxon>Deinococci</taxon>
        <taxon>Deinococcales</taxon>
        <taxon>Deinococcaceae</taxon>
        <taxon>Deinococcus</taxon>
    </lineage>
</organism>
<gene>
    <name evidence="1" type="ORF">GCM10008956_15390</name>
</gene>
<keyword evidence="2" id="KW-1185">Reference proteome</keyword>
<protein>
    <submittedName>
        <fullName evidence="1">Uncharacterized protein</fullName>
    </submittedName>
</protein>
<comment type="caution">
    <text evidence="1">The sequence shown here is derived from an EMBL/GenBank/DDBJ whole genome shotgun (WGS) entry which is preliminary data.</text>
</comment>
<dbReference type="EMBL" id="BMQG01000004">
    <property type="protein sequence ID" value="GGM39885.1"/>
    <property type="molecule type" value="Genomic_DNA"/>
</dbReference>
<name>A0A8H9GNP0_9DEIO</name>
<reference evidence="2" key="1">
    <citation type="journal article" date="2019" name="Int. J. Syst. Evol. Microbiol.">
        <title>The Global Catalogue of Microorganisms (GCM) 10K type strain sequencing project: providing services to taxonomists for standard genome sequencing and annotation.</title>
        <authorList>
            <consortium name="The Broad Institute Genomics Platform"/>
            <consortium name="The Broad Institute Genome Sequencing Center for Infectious Disease"/>
            <person name="Wu L."/>
            <person name="Ma J."/>
        </authorList>
    </citation>
    <scope>NUCLEOTIDE SEQUENCE [LARGE SCALE GENOMIC DNA]</scope>
    <source>
        <strain evidence="2">JCM 31047</strain>
    </source>
</reference>